<dbReference type="EMBL" id="GBXM01104114">
    <property type="protein sequence ID" value="JAH04463.1"/>
    <property type="molecule type" value="Transcribed_RNA"/>
</dbReference>
<dbReference type="AlphaFoldDB" id="A0A0E9PKV7"/>
<reference evidence="1" key="1">
    <citation type="submission" date="2014-11" db="EMBL/GenBank/DDBJ databases">
        <authorList>
            <person name="Amaro Gonzalez C."/>
        </authorList>
    </citation>
    <scope>NUCLEOTIDE SEQUENCE</scope>
</reference>
<proteinExistence type="predicted"/>
<name>A0A0E9PKV7_ANGAN</name>
<reference evidence="1" key="2">
    <citation type="journal article" date="2015" name="Fish Shellfish Immunol.">
        <title>Early steps in the European eel (Anguilla anguilla)-Vibrio vulnificus interaction in the gills: Role of the RtxA13 toxin.</title>
        <authorList>
            <person name="Callol A."/>
            <person name="Pajuelo D."/>
            <person name="Ebbesson L."/>
            <person name="Teles M."/>
            <person name="MacKenzie S."/>
            <person name="Amaro C."/>
        </authorList>
    </citation>
    <scope>NUCLEOTIDE SEQUENCE</scope>
</reference>
<evidence type="ECO:0000313" key="1">
    <source>
        <dbReference type="EMBL" id="JAH04463.1"/>
    </source>
</evidence>
<accession>A0A0E9PKV7</accession>
<organism evidence="1">
    <name type="scientific">Anguilla anguilla</name>
    <name type="common">European freshwater eel</name>
    <name type="synonym">Muraena anguilla</name>
    <dbReference type="NCBI Taxonomy" id="7936"/>
    <lineage>
        <taxon>Eukaryota</taxon>
        <taxon>Metazoa</taxon>
        <taxon>Chordata</taxon>
        <taxon>Craniata</taxon>
        <taxon>Vertebrata</taxon>
        <taxon>Euteleostomi</taxon>
        <taxon>Actinopterygii</taxon>
        <taxon>Neopterygii</taxon>
        <taxon>Teleostei</taxon>
        <taxon>Anguilliformes</taxon>
        <taxon>Anguillidae</taxon>
        <taxon>Anguilla</taxon>
    </lineage>
</organism>
<protein>
    <submittedName>
        <fullName evidence="1">Uncharacterized protein</fullName>
    </submittedName>
</protein>
<sequence>MKIIFIYALTPFAVVTQNGIFQNL</sequence>